<accession>A0A0K2TSA0</accession>
<evidence type="ECO:0000313" key="1">
    <source>
        <dbReference type="EMBL" id="CDW28690.1"/>
    </source>
</evidence>
<proteinExistence type="predicted"/>
<dbReference type="EMBL" id="HACA01011329">
    <property type="protein sequence ID" value="CDW28690.1"/>
    <property type="molecule type" value="Transcribed_RNA"/>
</dbReference>
<sequence>MLGSLFKTPQCQIFGCRSCKLDSCSEVFWDERKKGTLPQRRKSCA</sequence>
<dbReference type="AlphaFoldDB" id="A0A0K2TSA0"/>
<name>A0A0K2TSA0_LEPSM</name>
<organism evidence="1">
    <name type="scientific">Lepeophtheirus salmonis</name>
    <name type="common">Salmon louse</name>
    <name type="synonym">Caligus salmonis</name>
    <dbReference type="NCBI Taxonomy" id="72036"/>
    <lineage>
        <taxon>Eukaryota</taxon>
        <taxon>Metazoa</taxon>
        <taxon>Ecdysozoa</taxon>
        <taxon>Arthropoda</taxon>
        <taxon>Crustacea</taxon>
        <taxon>Multicrustacea</taxon>
        <taxon>Hexanauplia</taxon>
        <taxon>Copepoda</taxon>
        <taxon>Siphonostomatoida</taxon>
        <taxon>Caligidae</taxon>
        <taxon>Lepeophtheirus</taxon>
    </lineage>
</organism>
<reference evidence="1" key="1">
    <citation type="submission" date="2014-05" db="EMBL/GenBank/DDBJ databases">
        <authorList>
            <person name="Chronopoulou M."/>
        </authorList>
    </citation>
    <scope>NUCLEOTIDE SEQUENCE</scope>
    <source>
        <tissue evidence="1">Whole organism</tissue>
    </source>
</reference>
<protein>
    <submittedName>
        <fullName evidence="1">Uncharacterized protein</fullName>
    </submittedName>
</protein>